<keyword evidence="2" id="KW-1185">Reference proteome</keyword>
<gene>
    <name evidence="1" type="ORF">SeMB42_g03763</name>
</gene>
<proteinExistence type="predicted"/>
<evidence type="ECO:0000313" key="1">
    <source>
        <dbReference type="EMBL" id="TPX46298.1"/>
    </source>
</evidence>
<sequence>MLSGEGPEQGQSAPCRHRSDYLSIFSATLSQTMWRVTRQSVQPTILFGSGRKASYINNDIRNVILKPYCGTSALALVIQQLSVHHTMQKFEDNYPQPFYNMQGHDH</sequence>
<comment type="caution">
    <text evidence="1">The sequence shown here is derived from an EMBL/GenBank/DDBJ whole genome shotgun (WGS) entry which is preliminary data.</text>
</comment>
<dbReference type="EMBL" id="QEAN01000139">
    <property type="protein sequence ID" value="TPX46298.1"/>
    <property type="molecule type" value="Genomic_DNA"/>
</dbReference>
<dbReference type="Proteomes" id="UP000317494">
    <property type="component" value="Unassembled WGS sequence"/>
</dbReference>
<organism evidence="1 2">
    <name type="scientific">Synchytrium endobioticum</name>
    <dbReference type="NCBI Taxonomy" id="286115"/>
    <lineage>
        <taxon>Eukaryota</taxon>
        <taxon>Fungi</taxon>
        <taxon>Fungi incertae sedis</taxon>
        <taxon>Chytridiomycota</taxon>
        <taxon>Chytridiomycota incertae sedis</taxon>
        <taxon>Chytridiomycetes</taxon>
        <taxon>Synchytriales</taxon>
        <taxon>Synchytriaceae</taxon>
        <taxon>Synchytrium</taxon>
    </lineage>
</organism>
<reference evidence="1 2" key="1">
    <citation type="journal article" date="2019" name="Sci. Rep.">
        <title>Comparative genomics of chytrid fungi reveal insights into the obligate biotrophic and pathogenic lifestyle of Synchytrium endobioticum.</title>
        <authorList>
            <person name="van de Vossenberg B.T.L.H."/>
            <person name="Warris S."/>
            <person name="Nguyen H.D.T."/>
            <person name="van Gent-Pelzer M.P.E."/>
            <person name="Joly D.L."/>
            <person name="van de Geest H.C."/>
            <person name="Bonants P.J.M."/>
            <person name="Smith D.S."/>
            <person name="Levesque C.A."/>
            <person name="van der Lee T.A.J."/>
        </authorList>
    </citation>
    <scope>NUCLEOTIDE SEQUENCE [LARGE SCALE GENOMIC DNA]</scope>
    <source>
        <strain evidence="1 2">MB42</strain>
    </source>
</reference>
<accession>A0A507D4Y5</accession>
<protein>
    <submittedName>
        <fullName evidence="1">Uncharacterized protein</fullName>
    </submittedName>
</protein>
<dbReference type="AlphaFoldDB" id="A0A507D4Y5"/>
<dbReference type="VEuPathDB" id="FungiDB:SeMB42_g03763"/>
<evidence type="ECO:0000313" key="2">
    <source>
        <dbReference type="Proteomes" id="UP000317494"/>
    </source>
</evidence>
<name>A0A507D4Y5_9FUNG</name>